<name>A0A139N3I5_STRGN</name>
<dbReference type="PROSITE" id="PS51186">
    <property type="entry name" value="GNAT"/>
    <property type="match status" value="1"/>
</dbReference>
<dbReference type="InterPro" id="IPR016181">
    <property type="entry name" value="Acyl_CoA_acyltransferase"/>
</dbReference>
<comment type="caution">
    <text evidence="2">The sequence shown here is derived from an EMBL/GenBank/DDBJ whole genome shotgun (WGS) entry which is preliminary data.</text>
</comment>
<dbReference type="PATRIC" id="fig|1302.21.peg.1764"/>
<dbReference type="Proteomes" id="UP000070096">
    <property type="component" value="Unassembled WGS sequence"/>
</dbReference>
<dbReference type="EMBL" id="LQRC01000218">
    <property type="protein sequence ID" value="KXT70291.1"/>
    <property type="molecule type" value="Genomic_DNA"/>
</dbReference>
<dbReference type="Gene3D" id="3.40.630.30">
    <property type="match status" value="1"/>
</dbReference>
<dbReference type="GO" id="GO:0016747">
    <property type="term" value="F:acyltransferase activity, transferring groups other than amino-acyl groups"/>
    <property type="evidence" value="ECO:0007669"/>
    <property type="project" value="InterPro"/>
</dbReference>
<dbReference type="Pfam" id="PF00583">
    <property type="entry name" value="Acetyltransf_1"/>
    <property type="match status" value="1"/>
</dbReference>
<proteinExistence type="predicted"/>
<feature type="domain" description="N-acetyltransferase" evidence="1">
    <location>
        <begin position="1"/>
        <end position="161"/>
    </location>
</feature>
<dbReference type="InterPro" id="IPR000182">
    <property type="entry name" value="GNAT_dom"/>
</dbReference>
<evidence type="ECO:0000313" key="3">
    <source>
        <dbReference type="Proteomes" id="UP000070096"/>
    </source>
</evidence>
<accession>A0A139N3I5</accession>
<evidence type="ECO:0000259" key="1">
    <source>
        <dbReference type="PROSITE" id="PS51186"/>
    </source>
</evidence>
<evidence type="ECO:0000313" key="2">
    <source>
        <dbReference type="EMBL" id="KXT70291.1"/>
    </source>
</evidence>
<organism evidence="2 3">
    <name type="scientific">Streptococcus gordonii</name>
    <dbReference type="NCBI Taxonomy" id="1302"/>
    <lineage>
        <taxon>Bacteria</taxon>
        <taxon>Bacillati</taxon>
        <taxon>Bacillota</taxon>
        <taxon>Bacilli</taxon>
        <taxon>Lactobacillales</taxon>
        <taxon>Streptococcaceae</taxon>
        <taxon>Streptococcus</taxon>
    </lineage>
</organism>
<sequence>MKIRLSKEEDLKAIMEIYALARNFMREQGNLTQWGEDYPSKLLIEADITSHQSFVVEEDGKIVGTFAFIIGEDPTYQVIEKGAWRSTAPYGTIHRIASNGQVKGLAHQVFDFCYQEIPHLRIDTHADNKPMQAAILSYGFIECGIIYVADGSPRLAYDYYR</sequence>
<dbReference type="AlphaFoldDB" id="A0A139N3I5"/>
<reference evidence="2 3" key="1">
    <citation type="submission" date="2016-01" db="EMBL/GenBank/DDBJ databases">
        <title>Highly variable Streptococcus oralis are common among viridans streptococci isolated from primates.</title>
        <authorList>
            <person name="Denapaite D."/>
            <person name="Rieger M."/>
            <person name="Koendgen S."/>
            <person name="Brueckner R."/>
            <person name="Ochigava I."/>
            <person name="Kappeler P."/>
            <person name="Maetz-Rensing K."/>
            <person name="Leendertz F."/>
            <person name="Hakenbeck R."/>
        </authorList>
    </citation>
    <scope>NUCLEOTIDE SEQUENCE [LARGE SCALE GENOMIC DNA]</scope>
    <source>
        <strain evidence="2 3">DD07</strain>
    </source>
</reference>
<gene>
    <name evidence="2" type="ORF">SGODD07_01587</name>
</gene>
<protein>
    <recommendedName>
        <fullName evidence="1">N-acetyltransferase domain-containing protein</fullName>
    </recommendedName>
</protein>
<dbReference type="SUPFAM" id="SSF55729">
    <property type="entry name" value="Acyl-CoA N-acyltransferases (Nat)"/>
    <property type="match status" value="1"/>
</dbReference>